<evidence type="ECO:0000256" key="1">
    <source>
        <dbReference type="ARBA" id="ARBA00005189"/>
    </source>
</evidence>
<dbReference type="AlphaFoldDB" id="A0A2L0X3E2"/>
<evidence type="ECO:0000256" key="3">
    <source>
        <dbReference type="ARBA" id="ARBA00023315"/>
    </source>
</evidence>
<dbReference type="SUPFAM" id="SSF69593">
    <property type="entry name" value="Glycerol-3-phosphate (1)-acyltransferase"/>
    <property type="match status" value="1"/>
</dbReference>
<evidence type="ECO:0000313" key="5">
    <source>
        <dbReference type="Proteomes" id="UP000253772"/>
    </source>
</evidence>
<keyword evidence="3 4" id="KW-0012">Acyltransferase</keyword>
<dbReference type="GO" id="GO:0006654">
    <property type="term" value="P:phosphatidic acid biosynthetic process"/>
    <property type="evidence" value="ECO:0007669"/>
    <property type="project" value="TreeGrafter"/>
</dbReference>
<protein>
    <submittedName>
        <fullName evidence="4">1-acyl-sn-glycerol-3-phosphate acyltransferase</fullName>
    </submittedName>
</protein>
<dbReference type="Pfam" id="PF01553">
    <property type="entry name" value="Acyltransferase"/>
    <property type="match status" value="1"/>
</dbReference>
<keyword evidence="2 4" id="KW-0808">Transferase</keyword>
<dbReference type="GO" id="GO:0003841">
    <property type="term" value="F:1-acylglycerol-3-phosphate O-acyltransferase activity"/>
    <property type="evidence" value="ECO:0007669"/>
    <property type="project" value="TreeGrafter"/>
</dbReference>
<proteinExistence type="predicted"/>
<dbReference type="SMART" id="SM00563">
    <property type="entry name" value="PlsC"/>
    <property type="match status" value="1"/>
</dbReference>
<accession>A0A2L0X3E2</accession>
<dbReference type="RefSeq" id="WP_024570813.1">
    <property type="nucleotide sequence ID" value="NZ_CP026544.1"/>
</dbReference>
<dbReference type="PANTHER" id="PTHR10434">
    <property type="entry name" value="1-ACYL-SN-GLYCEROL-3-PHOSPHATE ACYLTRANSFERASE"/>
    <property type="match status" value="1"/>
</dbReference>
<dbReference type="CDD" id="cd07989">
    <property type="entry name" value="LPLAT_AGPAT-like"/>
    <property type="match status" value="1"/>
</dbReference>
<dbReference type="PANTHER" id="PTHR10434:SF66">
    <property type="entry name" value="PHOSPHOLIPID_GLYCEROL ACYLTRANSFERASE DOMAIN-CONTAINING PROTEIN"/>
    <property type="match status" value="1"/>
</dbReference>
<comment type="pathway">
    <text evidence="1">Lipid metabolism.</text>
</comment>
<dbReference type="EMBL" id="CP037901">
    <property type="protein sequence ID" value="QBP12341.1"/>
    <property type="molecule type" value="Genomic_DNA"/>
</dbReference>
<dbReference type="InterPro" id="IPR002123">
    <property type="entry name" value="Plipid/glycerol_acylTrfase"/>
</dbReference>
<sequence>MFDRLGRAWRVVATAFCFAIFGIGGLVLGVLVFPLLSLMLWARARAQRACRRVIHSTLWGFLWLMRTLGVLDYEIRNADRLRRPGLLIVANHPSLIDAVFLLALTPNANCVVKGSLARNPFTRGAVQATGWVRNDSGGVAMVDDCIASLRAGSSLIIFPEGTRTRPGAPLQLQRGAANVAVRGDIALTPVVIRCVPPTLTKGEKWYHVPRRRPRFVIDVHADVSVAQWVPQGLEPVKAVRRLNHSLSDYFSREIRREVA</sequence>
<evidence type="ECO:0000313" key="4">
    <source>
        <dbReference type="EMBL" id="QBP12341.1"/>
    </source>
</evidence>
<dbReference type="OrthoDB" id="9812274at2"/>
<name>A0A2L0X3E2_9BURK</name>
<dbReference type="Proteomes" id="UP000253772">
    <property type="component" value="Chromosome c2"/>
</dbReference>
<evidence type="ECO:0000256" key="2">
    <source>
        <dbReference type="ARBA" id="ARBA00022679"/>
    </source>
</evidence>
<reference evidence="4 5" key="1">
    <citation type="submission" date="2019-03" db="EMBL/GenBank/DDBJ databases">
        <title>Comparative insights into the high quality Complete genome sequence of highly metal resistant Cupriavidus metallidurans strain BS1 isolated from a gold-copper mine.</title>
        <authorList>
            <person name="Mazhar H.S."/>
            <person name="Rensing C."/>
        </authorList>
    </citation>
    <scope>NUCLEOTIDE SEQUENCE [LARGE SCALE GENOMIC DNA]</scope>
    <source>
        <strain evidence="4 5">BS1</strain>
    </source>
</reference>
<gene>
    <name evidence="4" type="ORF">DDF84_021585</name>
</gene>
<organism evidence="4 5">
    <name type="scientific">Cupriavidus metallidurans</name>
    <dbReference type="NCBI Taxonomy" id="119219"/>
    <lineage>
        <taxon>Bacteria</taxon>
        <taxon>Pseudomonadati</taxon>
        <taxon>Pseudomonadota</taxon>
        <taxon>Betaproteobacteria</taxon>
        <taxon>Burkholderiales</taxon>
        <taxon>Burkholderiaceae</taxon>
        <taxon>Cupriavidus</taxon>
    </lineage>
</organism>